<proteinExistence type="predicted"/>
<protein>
    <submittedName>
        <fullName evidence="1">Uncharacterized protein</fullName>
    </submittedName>
</protein>
<keyword evidence="2" id="KW-1185">Reference proteome</keyword>
<dbReference type="Proteomes" id="UP000814033">
    <property type="component" value="Unassembled WGS sequence"/>
</dbReference>
<organism evidence="1 2">
    <name type="scientific">Auriscalpium vulgare</name>
    <dbReference type="NCBI Taxonomy" id="40419"/>
    <lineage>
        <taxon>Eukaryota</taxon>
        <taxon>Fungi</taxon>
        <taxon>Dikarya</taxon>
        <taxon>Basidiomycota</taxon>
        <taxon>Agaricomycotina</taxon>
        <taxon>Agaricomycetes</taxon>
        <taxon>Russulales</taxon>
        <taxon>Auriscalpiaceae</taxon>
        <taxon>Auriscalpium</taxon>
    </lineage>
</organism>
<evidence type="ECO:0000313" key="1">
    <source>
        <dbReference type="EMBL" id="KAI0041842.1"/>
    </source>
</evidence>
<accession>A0ACB8RCZ5</accession>
<comment type="caution">
    <text evidence="1">The sequence shown here is derived from an EMBL/GenBank/DDBJ whole genome shotgun (WGS) entry which is preliminary data.</text>
</comment>
<dbReference type="EMBL" id="MU276098">
    <property type="protein sequence ID" value="KAI0041842.1"/>
    <property type="molecule type" value="Genomic_DNA"/>
</dbReference>
<gene>
    <name evidence="1" type="ORF">FA95DRAFT_1682948</name>
</gene>
<reference evidence="1" key="1">
    <citation type="submission" date="2021-02" db="EMBL/GenBank/DDBJ databases">
        <authorList>
            <consortium name="DOE Joint Genome Institute"/>
            <person name="Ahrendt S."/>
            <person name="Looney B.P."/>
            <person name="Miyauchi S."/>
            <person name="Morin E."/>
            <person name="Drula E."/>
            <person name="Courty P.E."/>
            <person name="Chicoki N."/>
            <person name="Fauchery L."/>
            <person name="Kohler A."/>
            <person name="Kuo A."/>
            <person name="Labutti K."/>
            <person name="Pangilinan J."/>
            <person name="Lipzen A."/>
            <person name="Riley R."/>
            <person name="Andreopoulos W."/>
            <person name="He G."/>
            <person name="Johnson J."/>
            <person name="Barry K.W."/>
            <person name="Grigoriev I.V."/>
            <person name="Nagy L."/>
            <person name="Hibbett D."/>
            <person name="Henrissat B."/>
            <person name="Matheny P.B."/>
            <person name="Labbe J."/>
            <person name="Martin F."/>
        </authorList>
    </citation>
    <scope>NUCLEOTIDE SEQUENCE</scope>
    <source>
        <strain evidence="1">FP105234-sp</strain>
    </source>
</reference>
<sequence>MAYKDDNAWQATWPVNDTVTTTKADVLEQVSLAFEDALQSEREEYWYEGHCVSLTYLTGLHRAPGGHFNVAPQTPLFARSQRDGKSAGQWQSAPNAFDDGERSAGGDHVVGMMVDEEVADLDVVGLKALRRTRSFHRDKDEPHTELSFLDLNGQSEDIDMAVEQYLVVAEEDAVSSLDTTSDPLNKSTSSKPPRKENELYVDEDSFHRVTDFAIVRRRQQRVVVCVVEIKPQTWTALTVLDENEERAAALKQVEAMMPQVVQQVQFAFHEQPAQEYMWALCIVGRWCAFQQFERKKTPPLDLDDLHARGYRPAMQAHGEFQPEAIDIPVAATGVVPVLADDSQDYHPKFKSEWLRFMTWACNMELQVGG</sequence>
<name>A0ACB8RCZ5_9AGAM</name>
<evidence type="ECO:0000313" key="2">
    <source>
        <dbReference type="Proteomes" id="UP000814033"/>
    </source>
</evidence>
<reference evidence="1" key="2">
    <citation type="journal article" date="2022" name="New Phytol.">
        <title>Evolutionary transition to the ectomycorrhizal habit in the genomes of a hyperdiverse lineage of mushroom-forming fungi.</title>
        <authorList>
            <person name="Looney B."/>
            <person name="Miyauchi S."/>
            <person name="Morin E."/>
            <person name="Drula E."/>
            <person name="Courty P.E."/>
            <person name="Kohler A."/>
            <person name="Kuo A."/>
            <person name="LaButti K."/>
            <person name="Pangilinan J."/>
            <person name="Lipzen A."/>
            <person name="Riley R."/>
            <person name="Andreopoulos W."/>
            <person name="He G."/>
            <person name="Johnson J."/>
            <person name="Nolan M."/>
            <person name="Tritt A."/>
            <person name="Barry K.W."/>
            <person name="Grigoriev I.V."/>
            <person name="Nagy L.G."/>
            <person name="Hibbett D."/>
            <person name="Henrissat B."/>
            <person name="Matheny P.B."/>
            <person name="Labbe J."/>
            <person name="Martin F.M."/>
        </authorList>
    </citation>
    <scope>NUCLEOTIDE SEQUENCE</scope>
    <source>
        <strain evidence="1">FP105234-sp</strain>
    </source>
</reference>